<reference evidence="6 7" key="1">
    <citation type="submission" date="2019-09" db="EMBL/GenBank/DDBJ databases">
        <title>Wenzhouxiangella sp. Genome sequencing and assembly.</title>
        <authorList>
            <person name="Zhang R."/>
        </authorList>
    </citation>
    <scope>NUCLEOTIDE SEQUENCE [LARGE SCALE GENOMIC DNA]</scope>
    <source>
        <strain evidence="6 7">W260</strain>
    </source>
</reference>
<dbReference type="Proteomes" id="UP000325372">
    <property type="component" value="Unassembled WGS sequence"/>
</dbReference>
<dbReference type="Pfam" id="PF01041">
    <property type="entry name" value="DegT_DnrJ_EryC1"/>
    <property type="match status" value="1"/>
</dbReference>
<evidence type="ECO:0000256" key="2">
    <source>
        <dbReference type="ARBA" id="ARBA00037999"/>
    </source>
</evidence>
<keyword evidence="1 4" id="KW-0663">Pyridoxal phosphate</keyword>
<dbReference type="RefSeq" id="WP_150865324.1">
    <property type="nucleotide sequence ID" value="NZ_VYXP01000012.1"/>
</dbReference>
<dbReference type="PANTHER" id="PTHR30244:SF9">
    <property type="entry name" value="PROTEIN RV3402C"/>
    <property type="match status" value="1"/>
</dbReference>
<dbReference type="PIRSF" id="PIRSF000390">
    <property type="entry name" value="PLP_StrS"/>
    <property type="match status" value="1"/>
</dbReference>
<evidence type="ECO:0000313" key="6">
    <source>
        <dbReference type="EMBL" id="KAA9129743.1"/>
    </source>
</evidence>
<evidence type="ECO:0000313" key="7">
    <source>
        <dbReference type="Proteomes" id="UP000325372"/>
    </source>
</evidence>
<proteinExistence type="inferred from homology"/>
<feature type="modified residue" description="N6-(pyridoxal phosphate)lysine" evidence="4">
    <location>
        <position position="186"/>
    </location>
</feature>
<protein>
    <submittedName>
        <fullName evidence="6">Aminotransferase class I/II-fold pyridoxal phosphate-dependent enzyme</fullName>
    </submittedName>
</protein>
<feature type="active site" description="Proton acceptor" evidence="3">
    <location>
        <position position="186"/>
    </location>
</feature>
<comment type="caution">
    <text evidence="6">The sequence shown here is derived from an EMBL/GenBank/DDBJ whole genome shotgun (WGS) entry which is preliminary data.</text>
</comment>
<accession>A0A5N0T4A6</accession>
<dbReference type="PANTHER" id="PTHR30244">
    <property type="entry name" value="TRANSAMINASE"/>
    <property type="match status" value="1"/>
</dbReference>
<dbReference type="GO" id="GO:0000271">
    <property type="term" value="P:polysaccharide biosynthetic process"/>
    <property type="evidence" value="ECO:0007669"/>
    <property type="project" value="TreeGrafter"/>
</dbReference>
<keyword evidence="7" id="KW-1185">Reference proteome</keyword>
<dbReference type="CDD" id="cd00616">
    <property type="entry name" value="AHBA_syn"/>
    <property type="match status" value="1"/>
</dbReference>
<dbReference type="InterPro" id="IPR000653">
    <property type="entry name" value="DegT/StrS_aminotransferase"/>
</dbReference>
<keyword evidence="6" id="KW-0808">Transferase</keyword>
<dbReference type="Gene3D" id="3.40.640.10">
    <property type="entry name" value="Type I PLP-dependent aspartate aminotransferase-like (Major domain)"/>
    <property type="match status" value="1"/>
</dbReference>
<sequence length="371" mass="41815">MNSEKTLHVGSPNIGELEAFWERAQFIFQEKWLTNRGKLVQQFERELAKFLGVKHCISMCNGTVALEIAIRALSLEGEVILPSFTFIATAHALQWQEITPVFCDISPDTFCIDPCKIESLINPKTSAIVGVHVFSRPCDVDALQRIADRHGLKLLFDAAHAFGCSYGAKTIGGFGNCEVFSFHATKFFNSFEGGAVTTNDDQLAEKIRLMQNFGFAGYDNVVHIGTNGKMTEICAAMGLTNLENIDSFLRVNKRNYDLYREKLSGLKGLELMCFDEAEKCNWQYIVVEVEETFPLTRDKLMEKLHRENVVARRYFWPGCHRMQPYRSKMQSLGQRLSITESLSSRLLVLPTGTAVGPDDISRVCRLIAECN</sequence>
<evidence type="ECO:0000256" key="1">
    <source>
        <dbReference type="ARBA" id="ARBA00022898"/>
    </source>
</evidence>
<comment type="similarity">
    <text evidence="2 5">Belongs to the DegT/DnrJ/EryC1 family.</text>
</comment>
<name>A0A5N0T4A6_9GAMM</name>
<evidence type="ECO:0000256" key="4">
    <source>
        <dbReference type="PIRSR" id="PIRSR000390-2"/>
    </source>
</evidence>
<evidence type="ECO:0000256" key="3">
    <source>
        <dbReference type="PIRSR" id="PIRSR000390-1"/>
    </source>
</evidence>
<gene>
    <name evidence="6" type="ORF">F3N42_14495</name>
</gene>
<organism evidence="6 7">
    <name type="scientific">Marinihelvus fidelis</name>
    <dbReference type="NCBI Taxonomy" id="2613842"/>
    <lineage>
        <taxon>Bacteria</taxon>
        <taxon>Pseudomonadati</taxon>
        <taxon>Pseudomonadota</taxon>
        <taxon>Gammaproteobacteria</taxon>
        <taxon>Chromatiales</taxon>
        <taxon>Wenzhouxiangellaceae</taxon>
        <taxon>Marinihelvus</taxon>
    </lineage>
</organism>
<dbReference type="SUPFAM" id="SSF53383">
    <property type="entry name" value="PLP-dependent transferases"/>
    <property type="match status" value="1"/>
</dbReference>
<dbReference type="InterPro" id="IPR015424">
    <property type="entry name" value="PyrdxlP-dep_Trfase"/>
</dbReference>
<dbReference type="AlphaFoldDB" id="A0A5N0T4A6"/>
<keyword evidence="6" id="KW-0032">Aminotransferase</keyword>
<evidence type="ECO:0000256" key="5">
    <source>
        <dbReference type="RuleBase" id="RU004508"/>
    </source>
</evidence>
<dbReference type="EMBL" id="VYXP01000012">
    <property type="protein sequence ID" value="KAA9129743.1"/>
    <property type="molecule type" value="Genomic_DNA"/>
</dbReference>
<dbReference type="GO" id="GO:0030170">
    <property type="term" value="F:pyridoxal phosphate binding"/>
    <property type="evidence" value="ECO:0007669"/>
    <property type="project" value="TreeGrafter"/>
</dbReference>
<dbReference type="InterPro" id="IPR015421">
    <property type="entry name" value="PyrdxlP-dep_Trfase_major"/>
</dbReference>
<dbReference type="GO" id="GO:0008483">
    <property type="term" value="F:transaminase activity"/>
    <property type="evidence" value="ECO:0007669"/>
    <property type="project" value="UniProtKB-KW"/>
</dbReference>